<keyword evidence="4 6" id="KW-1133">Transmembrane helix</keyword>
<feature type="transmembrane region" description="Helical" evidence="6">
    <location>
        <begin position="287"/>
        <end position="311"/>
    </location>
</feature>
<evidence type="ECO:0000256" key="3">
    <source>
        <dbReference type="ARBA" id="ARBA00022692"/>
    </source>
</evidence>
<reference evidence="8" key="1">
    <citation type="journal article" date="2016" name="Gigascience">
        <title>De novo construction of an expanded transcriptome assembly for the western tarnished plant bug, Lygus hesperus.</title>
        <authorList>
            <person name="Tassone E.E."/>
            <person name="Geib S.M."/>
            <person name="Hall B."/>
            <person name="Fabrick J.A."/>
            <person name="Brent C.S."/>
            <person name="Hull J.J."/>
        </authorList>
    </citation>
    <scope>NUCLEOTIDE SEQUENCE</scope>
</reference>
<dbReference type="InterPro" id="IPR051843">
    <property type="entry name" value="CPA1_transporter"/>
</dbReference>
<evidence type="ECO:0000259" key="7">
    <source>
        <dbReference type="Pfam" id="PF00999"/>
    </source>
</evidence>
<feature type="domain" description="Cation/H+ exchanger transmembrane" evidence="7">
    <location>
        <begin position="119"/>
        <end position="507"/>
    </location>
</feature>
<dbReference type="GO" id="GO:0015297">
    <property type="term" value="F:antiporter activity"/>
    <property type="evidence" value="ECO:0007669"/>
    <property type="project" value="InterPro"/>
</dbReference>
<keyword evidence="5 6" id="KW-0472">Membrane</keyword>
<feature type="transmembrane region" description="Helical" evidence="6">
    <location>
        <begin position="78"/>
        <end position="97"/>
    </location>
</feature>
<dbReference type="InterPro" id="IPR006153">
    <property type="entry name" value="Cation/H_exchanger_TM"/>
</dbReference>
<evidence type="ECO:0000256" key="1">
    <source>
        <dbReference type="ARBA" id="ARBA00004141"/>
    </source>
</evidence>
<keyword evidence="3 6" id="KW-0812">Transmembrane</keyword>
<dbReference type="GO" id="GO:0016020">
    <property type="term" value="C:membrane"/>
    <property type="evidence" value="ECO:0007669"/>
    <property type="project" value="UniProtKB-SubCell"/>
</dbReference>
<proteinExistence type="inferred from homology"/>
<sequence>MMVHLNDVTDVQQNSEPALIKELPPPSADSGLDNTFCKHGWEVQVECTADSDESVSNGEEKRWIGWVKRQGGVPNSPLVDSIFHLILLLLIWSFLLAVFRDEALPEGNVFNIFILLVLSNIAGILFRLIKLPGLFGMLLTGIILRSTDVYQLSGPFVEISSIAREFSLAIILTKAGLALDPEILRKKAFTVVKLSLLPCIGESIAAAVGAHYIVGMPWLWAILLGFVLSPISPAVVVPTLISLKERGYGEDKGIATLVIAASAIDDVFSIVAFGVVLKMIFSAGEGVSTTIINGVVDLFGGILAGLTWALVSSLLPNQTDIAVVSKRSAMLGFGGVSLVLGTSALNHSVIGSMGSITASLFANIAWCAQEPSNLKHNPVANVLSVVWRYTEPMLFAMVGAEIDIRAIPPSMIVYGIAILAVGLVGRVLVCYLALFGAGLNMRETIFVVLAWLPKATVQAAISAQALDIVRARKDVIASQDQLELAKWILNTAILSIVITAPIGSIAINVLGSRLLNKTI</sequence>
<organism evidence="8">
    <name type="scientific">Lygus hesperus</name>
    <name type="common">Western plant bug</name>
    <dbReference type="NCBI Taxonomy" id="30085"/>
    <lineage>
        <taxon>Eukaryota</taxon>
        <taxon>Metazoa</taxon>
        <taxon>Ecdysozoa</taxon>
        <taxon>Arthropoda</taxon>
        <taxon>Hexapoda</taxon>
        <taxon>Insecta</taxon>
        <taxon>Pterygota</taxon>
        <taxon>Neoptera</taxon>
        <taxon>Paraneoptera</taxon>
        <taxon>Hemiptera</taxon>
        <taxon>Heteroptera</taxon>
        <taxon>Panheteroptera</taxon>
        <taxon>Cimicomorpha</taxon>
        <taxon>Miridae</taxon>
        <taxon>Mirini</taxon>
        <taxon>Lygus</taxon>
    </lineage>
</organism>
<dbReference type="EMBL" id="GDHC01011991">
    <property type="protein sequence ID" value="JAQ06638.1"/>
    <property type="molecule type" value="Transcribed_RNA"/>
</dbReference>
<feature type="transmembrane region" description="Helical" evidence="6">
    <location>
        <begin position="412"/>
        <end position="439"/>
    </location>
</feature>
<feature type="transmembrane region" description="Helical" evidence="6">
    <location>
        <begin position="445"/>
        <end position="466"/>
    </location>
</feature>
<dbReference type="InterPro" id="IPR038770">
    <property type="entry name" value="Na+/solute_symporter_sf"/>
</dbReference>
<comment type="subcellular location">
    <subcellularLocation>
        <location evidence="1">Membrane</location>
        <topology evidence="1">Multi-pass membrane protein</topology>
    </subcellularLocation>
</comment>
<evidence type="ECO:0000256" key="4">
    <source>
        <dbReference type="ARBA" id="ARBA00022989"/>
    </source>
</evidence>
<dbReference type="PANTHER" id="PTHR31102">
    <property type="match status" value="1"/>
</dbReference>
<accession>A0A146LEJ2</accession>
<comment type="similarity">
    <text evidence="2">Belongs to the monovalent cation:proton antiporter 1 (CPA1) transporter (TC 2.A.36) family.</text>
</comment>
<name>A0A146LEJ2_LYGHE</name>
<feature type="transmembrane region" description="Helical" evidence="6">
    <location>
        <begin position="487"/>
        <end position="510"/>
    </location>
</feature>
<dbReference type="GO" id="GO:1902600">
    <property type="term" value="P:proton transmembrane transport"/>
    <property type="evidence" value="ECO:0007669"/>
    <property type="project" value="InterPro"/>
</dbReference>
<evidence type="ECO:0000256" key="2">
    <source>
        <dbReference type="ARBA" id="ARBA00007367"/>
    </source>
</evidence>
<dbReference type="Pfam" id="PF00999">
    <property type="entry name" value="Na_H_Exchanger"/>
    <property type="match status" value="1"/>
</dbReference>
<gene>
    <name evidence="8" type="primary">Slc9b2_4</name>
    <name evidence="8" type="ORF">g.52240</name>
</gene>
<protein>
    <submittedName>
        <fullName evidence="8">Mitochondrial sodium/hydrogen exchanger 9B2</fullName>
    </submittedName>
</protein>
<dbReference type="AlphaFoldDB" id="A0A146LEJ2"/>
<evidence type="ECO:0000313" key="8">
    <source>
        <dbReference type="EMBL" id="JAQ06638.1"/>
    </source>
</evidence>
<dbReference type="Gene3D" id="1.20.1530.20">
    <property type="match status" value="1"/>
</dbReference>
<evidence type="ECO:0000256" key="5">
    <source>
        <dbReference type="ARBA" id="ARBA00023136"/>
    </source>
</evidence>
<feature type="transmembrane region" description="Helical" evidence="6">
    <location>
        <begin position="109"/>
        <end position="129"/>
    </location>
</feature>
<feature type="transmembrane region" description="Helical" evidence="6">
    <location>
        <begin position="220"/>
        <end position="241"/>
    </location>
</feature>
<dbReference type="PANTHER" id="PTHR31102:SF1">
    <property type="entry name" value="CATION_H+ EXCHANGER DOMAIN-CONTAINING PROTEIN"/>
    <property type="match status" value="1"/>
</dbReference>
<feature type="transmembrane region" description="Helical" evidence="6">
    <location>
        <begin position="253"/>
        <end position="281"/>
    </location>
</feature>
<evidence type="ECO:0000256" key="6">
    <source>
        <dbReference type="SAM" id="Phobius"/>
    </source>
</evidence>